<proteinExistence type="predicted"/>
<name>A0A1Q5U4N4_9EURO</name>
<organism evidence="1 2">
    <name type="scientific">Penicillium subrubescens</name>
    <dbReference type="NCBI Taxonomy" id="1316194"/>
    <lineage>
        <taxon>Eukaryota</taxon>
        <taxon>Fungi</taxon>
        <taxon>Dikarya</taxon>
        <taxon>Ascomycota</taxon>
        <taxon>Pezizomycotina</taxon>
        <taxon>Eurotiomycetes</taxon>
        <taxon>Eurotiomycetidae</taxon>
        <taxon>Eurotiales</taxon>
        <taxon>Aspergillaceae</taxon>
        <taxon>Penicillium</taxon>
    </lineage>
</organism>
<dbReference type="GO" id="GO:0072330">
    <property type="term" value="P:monocarboxylic acid biosynthetic process"/>
    <property type="evidence" value="ECO:0007669"/>
    <property type="project" value="UniProtKB-ARBA"/>
</dbReference>
<dbReference type="STRING" id="1316194.A0A1Q5U4N4"/>
<dbReference type="AlphaFoldDB" id="A0A1Q5U4N4"/>
<evidence type="ECO:0008006" key="3">
    <source>
        <dbReference type="Google" id="ProtNLM"/>
    </source>
</evidence>
<evidence type="ECO:0000313" key="1">
    <source>
        <dbReference type="EMBL" id="OKP07439.1"/>
    </source>
</evidence>
<dbReference type="GO" id="GO:0017000">
    <property type="term" value="P:antibiotic biosynthetic process"/>
    <property type="evidence" value="ECO:0007669"/>
    <property type="project" value="UniProtKB-ARBA"/>
</dbReference>
<accession>A0A1Q5U4N4</accession>
<reference evidence="1 2" key="1">
    <citation type="submission" date="2016-10" db="EMBL/GenBank/DDBJ databases">
        <title>Genome sequence of the ascomycete fungus Penicillium subrubescens.</title>
        <authorList>
            <person name="De Vries R.P."/>
            <person name="Peng M."/>
            <person name="Dilokpimol A."/>
            <person name="Hilden K."/>
            <person name="Makela M.R."/>
            <person name="Grigoriev I."/>
            <person name="Riley R."/>
            <person name="Granchi Z."/>
        </authorList>
    </citation>
    <scope>NUCLEOTIDE SEQUENCE [LARGE SCALE GENOMIC DNA]</scope>
    <source>
        <strain evidence="1 2">CBS 132785</strain>
    </source>
</reference>
<dbReference type="InterPro" id="IPR029058">
    <property type="entry name" value="AB_hydrolase_fold"/>
</dbReference>
<sequence length="129" mass="14378">MALASQEHLTNLEAQNYAVAVTGPPFQEWQVEAVSRTDGQFRKIMFSSFTSGIGVDQVAVVESEKDVLIAVVNGSEDPFVNLDYLDGLRWGRLWAGECVRLDGLGHAPFWEDVGRFYTYLQGFLVECEA</sequence>
<dbReference type="Gene3D" id="3.40.50.1820">
    <property type="entry name" value="alpha/beta hydrolase"/>
    <property type="match status" value="1"/>
</dbReference>
<dbReference type="Proteomes" id="UP000186955">
    <property type="component" value="Unassembled WGS sequence"/>
</dbReference>
<dbReference type="EMBL" id="MNBE01000582">
    <property type="protein sequence ID" value="OKP07439.1"/>
    <property type="molecule type" value="Genomic_DNA"/>
</dbReference>
<dbReference type="SUPFAM" id="SSF53474">
    <property type="entry name" value="alpha/beta-Hydrolases"/>
    <property type="match status" value="1"/>
</dbReference>
<keyword evidence="2" id="KW-1185">Reference proteome</keyword>
<comment type="caution">
    <text evidence="1">The sequence shown here is derived from an EMBL/GenBank/DDBJ whole genome shotgun (WGS) entry which is preliminary data.</text>
</comment>
<gene>
    <name evidence="1" type="ORF">PENSUB_6028</name>
</gene>
<protein>
    <recommendedName>
        <fullName evidence="3">Alpha/beta hydrolase</fullName>
    </recommendedName>
</protein>
<evidence type="ECO:0000313" key="2">
    <source>
        <dbReference type="Proteomes" id="UP000186955"/>
    </source>
</evidence>